<accession>A0A1G2U1R5</accession>
<comment type="caution">
    <text evidence="1">The sequence shown here is derived from an EMBL/GenBank/DDBJ whole genome shotgun (WGS) entry which is preliminary data.</text>
</comment>
<evidence type="ECO:0008006" key="3">
    <source>
        <dbReference type="Google" id="ProtNLM"/>
    </source>
</evidence>
<evidence type="ECO:0000313" key="2">
    <source>
        <dbReference type="Proteomes" id="UP000176800"/>
    </source>
</evidence>
<gene>
    <name evidence="1" type="ORF">A3B14_00355</name>
</gene>
<organism evidence="1 2">
    <name type="scientific">Candidatus Zambryskibacteria bacterium RIFCSPLOWO2_01_FULL_45_21</name>
    <dbReference type="NCBI Taxonomy" id="1802761"/>
    <lineage>
        <taxon>Bacteria</taxon>
        <taxon>Candidatus Zambryskiibacteriota</taxon>
    </lineage>
</organism>
<protein>
    <recommendedName>
        <fullName evidence="3">HicB-like antitoxin of toxin-antitoxin system domain-containing protein</fullName>
    </recommendedName>
</protein>
<sequence length="94" mass="10498">MRHLSYELPVSITKQGRRFVAYTPALDISTSGKSVKDVQKRFQEIAALFLEEIFDSGTASDVLTELGWQKMQKKWSPPKIISSSSLGIKVPSLV</sequence>
<proteinExistence type="predicted"/>
<name>A0A1G2U1R5_9BACT</name>
<dbReference type="Proteomes" id="UP000176800">
    <property type="component" value="Unassembled WGS sequence"/>
</dbReference>
<reference evidence="1 2" key="1">
    <citation type="journal article" date="2016" name="Nat. Commun.">
        <title>Thousands of microbial genomes shed light on interconnected biogeochemical processes in an aquifer system.</title>
        <authorList>
            <person name="Anantharaman K."/>
            <person name="Brown C.T."/>
            <person name="Hug L.A."/>
            <person name="Sharon I."/>
            <person name="Castelle C.J."/>
            <person name="Probst A.J."/>
            <person name="Thomas B.C."/>
            <person name="Singh A."/>
            <person name="Wilkins M.J."/>
            <person name="Karaoz U."/>
            <person name="Brodie E.L."/>
            <person name="Williams K.H."/>
            <person name="Hubbard S.S."/>
            <person name="Banfield J.F."/>
        </authorList>
    </citation>
    <scope>NUCLEOTIDE SEQUENCE [LARGE SCALE GENOMIC DNA]</scope>
</reference>
<evidence type="ECO:0000313" key="1">
    <source>
        <dbReference type="EMBL" id="OHB03349.1"/>
    </source>
</evidence>
<dbReference type="EMBL" id="MHWE01000019">
    <property type="protein sequence ID" value="OHB03349.1"/>
    <property type="molecule type" value="Genomic_DNA"/>
</dbReference>
<dbReference type="AlphaFoldDB" id="A0A1G2U1R5"/>